<comment type="caution">
    <text evidence="3">The sequence shown here is derived from an EMBL/GenBank/DDBJ whole genome shotgun (WGS) entry which is preliminary data.</text>
</comment>
<dbReference type="InterPro" id="IPR006580">
    <property type="entry name" value="Znf_TTF"/>
</dbReference>
<proteinExistence type="predicted"/>
<feature type="region of interest" description="Disordered" evidence="1">
    <location>
        <begin position="13"/>
        <end position="57"/>
    </location>
</feature>
<accession>A0AAV8VJY5</accession>
<sequence>MDKYLVIKKRKLDSSAAQSNNITATSDLPSPNPASHNNNNKNKTNENKPSTSKSIGERQLHKDDNYWVLDFGSYLGKTIDDVTKQKLLDKPWSPDLSFKFPSSGPRNLKFQIKWLDEWRWLVYSPSLDAVFCKYCSLFATVVGQQASKGGKLVKTSFKNWKDAREEFRSHEKHLYHKNCLERAANFLDIMTKKSESVVLKIDTHRKDQIINNRESLKPIIKTAMYLARLGNSFRGHRDSGSLNVNEPPIKGEGNFRSLLKFRMEAGDQVLAKHLSPE</sequence>
<evidence type="ECO:0000313" key="4">
    <source>
        <dbReference type="Proteomes" id="UP001159042"/>
    </source>
</evidence>
<dbReference type="AlphaFoldDB" id="A0AAV8VJY5"/>
<dbReference type="Proteomes" id="UP001159042">
    <property type="component" value="Unassembled WGS sequence"/>
</dbReference>
<name>A0AAV8VJY5_9CUCU</name>
<evidence type="ECO:0000313" key="3">
    <source>
        <dbReference type="EMBL" id="KAJ8914513.1"/>
    </source>
</evidence>
<evidence type="ECO:0000256" key="1">
    <source>
        <dbReference type="SAM" id="MobiDB-lite"/>
    </source>
</evidence>
<feature type="compositionally biased region" description="Low complexity" evidence="1">
    <location>
        <begin position="33"/>
        <end position="54"/>
    </location>
</feature>
<dbReference type="SMART" id="SM00597">
    <property type="entry name" value="ZnF_TTF"/>
    <property type="match status" value="1"/>
</dbReference>
<organism evidence="3 4">
    <name type="scientific">Exocentrus adspersus</name>
    <dbReference type="NCBI Taxonomy" id="1586481"/>
    <lineage>
        <taxon>Eukaryota</taxon>
        <taxon>Metazoa</taxon>
        <taxon>Ecdysozoa</taxon>
        <taxon>Arthropoda</taxon>
        <taxon>Hexapoda</taxon>
        <taxon>Insecta</taxon>
        <taxon>Pterygota</taxon>
        <taxon>Neoptera</taxon>
        <taxon>Endopterygota</taxon>
        <taxon>Coleoptera</taxon>
        <taxon>Polyphaga</taxon>
        <taxon>Cucujiformia</taxon>
        <taxon>Chrysomeloidea</taxon>
        <taxon>Cerambycidae</taxon>
        <taxon>Lamiinae</taxon>
        <taxon>Acanthocinini</taxon>
        <taxon>Exocentrus</taxon>
    </lineage>
</organism>
<protein>
    <recommendedName>
        <fullName evidence="2">TTF-type domain-containing protein</fullName>
    </recommendedName>
</protein>
<feature type="compositionally biased region" description="Polar residues" evidence="1">
    <location>
        <begin position="15"/>
        <end position="28"/>
    </location>
</feature>
<reference evidence="3 4" key="1">
    <citation type="journal article" date="2023" name="Insect Mol. Biol.">
        <title>Genome sequencing provides insights into the evolution of gene families encoding plant cell wall-degrading enzymes in longhorned beetles.</title>
        <authorList>
            <person name="Shin N.R."/>
            <person name="Okamura Y."/>
            <person name="Kirsch R."/>
            <person name="Pauchet Y."/>
        </authorList>
    </citation>
    <scope>NUCLEOTIDE SEQUENCE [LARGE SCALE GENOMIC DNA]</scope>
    <source>
        <strain evidence="3">EAD_L_NR</strain>
    </source>
</reference>
<keyword evidence="4" id="KW-1185">Reference proteome</keyword>
<dbReference type="PANTHER" id="PTHR45749">
    <property type="match status" value="1"/>
</dbReference>
<dbReference type="EMBL" id="JANEYG010000070">
    <property type="protein sequence ID" value="KAJ8914513.1"/>
    <property type="molecule type" value="Genomic_DNA"/>
</dbReference>
<evidence type="ECO:0000259" key="2">
    <source>
        <dbReference type="SMART" id="SM00597"/>
    </source>
</evidence>
<gene>
    <name evidence="3" type="ORF">NQ315_002786</name>
</gene>
<feature type="domain" description="TTF-type" evidence="2">
    <location>
        <begin position="106"/>
        <end position="195"/>
    </location>
</feature>
<dbReference type="PANTHER" id="PTHR45749:SF21">
    <property type="entry name" value="DUF4371 DOMAIN-CONTAINING PROTEIN"/>
    <property type="match status" value="1"/>
</dbReference>